<dbReference type="Pfam" id="PF13412">
    <property type="entry name" value="HTH_24"/>
    <property type="match status" value="1"/>
</dbReference>
<gene>
    <name evidence="5" type="ORF">PQ477_05795</name>
</gene>
<dbReference type="InterPro" id="IPR043129">
    <property type="entry name" value="ATPase_NBD"/>
</dbReference>
<evidence type="ECO:0000256" key="3">
    <source>
        <dbReference type="ARBA" id="ARBA00022629"/>
    </source>
</evidence>
<evidence type="ECO:0000313" key="5">
    <source>
        <dbReference type="EMBL" id="WDF05879.1"/>
    </source>
</evidence>
<protein>
    <submittedName>
        <fullName evidence="5">ROK family transcriptional regulator</fullName>
    </submittedName>
</protein>
<dbReference type="RefSeq" id="WP_274273550.1">
    <property type="nucleotide sequence ID" value="NZ_CP117834.1"/>
</dbReference>
<dbReference type="InterPro" id="IPR036390">
    <property type="entry name" value="WH_DNA-bd_sf"/>
</dbReference>
<dbReference type="CDD" id="cd00090">
    <property type="entry name" value="HTH_ARSR"/>
    <property type="match status" value="1"/>
</dbReference>
<dbReference type="Proteomes" id="UP001215143">
    <property type="component" value="Chromosome"/>
</dbReference>
<comment type="similarity">
    <text evidence="2">Belongs to the ROK (NagC/XylR) family.</text>
</comment>
<dbReference type="InterPro" id="IPR011991">
    <property type="entry name" value="ArsR-like_HTH"/>
</dbReference>
<name>A0ABY7WE23_9BACI</name>
<reference evidence="5 6" key="1">
    <citation type="submission" date="2023-02" db="EMBL/GenBank/DDBJ databases">
        <authorList>
            <person name="Liu G."/>
        </authorList>
    </citation>
    <scope>NUCLEOTIDE SEQUENCE [LARGE SCALE GENOMIC DNA]</scope>
    <source>
        <strain evidence="5 6">DSM 23008</strain>
    </source>
</reference>
<organism evidence="5 6">
    <name type="scientific">Shouchella hunanensis</name>
    <dbReference type="NCBI Taxonomy" id="766894"/>
    <lineage>
        <taxon>Bacteria</taxon>
        <taxon>Bacillati</taxon>
        <taxon>Bacillota</taxon>
        <taxon>Bacilli</taxon>
        <taxon>Bacillales</taxon>
        <taxon>Bacillaceae</taxon>
        <taxon>Shouchella</taxon>
    </lineage>
</organism>
<dbReference type="Gene3D" id="1.10.10.10">
    <property type="entry name" value="Winged helix-like DNA-binding domain superfamily/Winged helix DNA-binding domain"/>
    <property type="match status" value="1"/>
</dbReference>
<comment type="function">
    <text evidence="1">Transcriptional repressor of xylose-utilizing enzymes.</text>
</comment>
<dbReference type="InterPro" id="IPR000600">
    <property type="entry name" value="ROK"/>
</dbReference>
<dbReference type="Pfam" id="PF00480">
    <property type="entry name" value="ROK"/>
    <property type="match status" value="1"/>
</dbReference>
<proteinExistence type="inferred from homology"/>
<sequence length="406" mass="44694">MKTKLHEVNRVNVLNLIRAQGPLSKAELAEKVQVSQTTVSTILAKLMKEDYVMEEGTGDSTGGRKPVLYRFNPNKAFIIAVSLRNSSIQMAVLNLSGERKNEMVYQVQNVKGDAYVEHLLKSLSLFVHPILESHSKFVGISIVCPGVVDAKNGVILYNAKLDLYQIELKQRVEEAFGLQVFVENDLNALVVAEKLFGDAPYQEMLYLSIDEGVGAGLVVHDHIFRGYSGSAGEIGHMSVVPGGIGCSCGNQGCLENYVSWPAIYARILSGWFTQQEGGAIVARADFNPEKVTAIHFVEAACEGDPFALKIVEEMAEYIAVAITNVLHFMNPQAVILNGAHVVNNEPLLAILREKIEKRAMNIVQKDFEMRQTALGNDMNLLGALAVLLQDEMQVGKYNVFLRQQNG</sequence>
<dbReference type="SUPFAM" id="SSF53067">
    <property type="entry name" value="Actin-like ATPase domain"/>
    <property type="match status" value="1"/>
</dbReference>
<dbReference type="InterPro" id="IPR036388">
    <property type="entry name" value="WH-like_DNA-bd_sf"/>
</dbReference>
<dbReference type="InterPro" id="IPR049874">
    <property type="entry name" value="ROK_cs"/>
</dbReference>
<keyword evidence="6" id="KW-1185">Reference proteome</keyword>
<evidence type="ECO:0000256" key="1">
    <source>
        <dbReference type="ARBA" id="ARBA00002486"/>
    </source>
</evidence>
<dbReference type="PANTHER" id="PTHR18964:SF149">
    <property type="entry name" value="BIFUNCTIONAL UDP-N-ACETYLGLUCOSAMINE 2-EPIMERASE_N-ACETYLMANNOSAMINE KINASE"/>
    <property type="match status" value="1"/>
</dbReference>
<dbReference type="PANTHER" id="PTHR18964">
    <property type="entry name" value="ROK (REPRESSOR, ORF, KINASE) FAMILY"/>
    <property type="match status" value="1"/>
</dbReference>
<keyword evidence="3" id="KW-0119">Carbohydrate metabolism</keyword>
<evidence type="ECO:0000256" key="2">
    <source>
        <dbReference type="ARBA" id="ARBA00006479"/>
    </source>
</evidence>
<accession>A0ABY7WE23</accession>
<keyword evidence="3" id="KW-0859">Xylose metabolism</keyword>
<evidence type="ECO:0000256" key="4">
    <source>
        <dbReference type="ARBA" id="ARBA00023125"/>
    </source>
</evidence>
<dbReference type="PROSITE" id="PS01125">
    <property type="entry name" value="ROK"/>
    <property type="match status" value="1"/>
</dbReference>
<dbReference type="Gene3D" id="3.30.420.40">
    <property type="match status" value="2"/>
</dbReference>
<keyword evidence="4" id="KW-0238">DNA-binding</keyword>
<evidence type="ECO:0000313" key="6">
    <source>
        <dbReference type="Proteomes" id="UP001215143"/>
    </source>
</evidence>
<dbReference type="EMBL" id="CP117834">
    <property type="protein sequence ID" value="WDF05879.1"/>
    <property type="molecule type" value="Genomic_DNA"/>
</dbReference>
<dbReference type="SUPFAM" id="SSF46785">
    <property type="entry name" value="Winged helix' DNA-binding domain"/>
    <property type="match status" value="1"/>
</dbReference>